<reference evidence="3" key="1">
    <citation type="journal article" date="2021" name="PeerJ">
        <title>Extensive microbial diversity within the chicken gut microbiome revealed by metagenomics and culture.</title>
        <authorList>
            <person name="Gilroy R."/>
            <person name="Ravi A."/>
            <person name="Getino M."/>
            <person name="Pursley I."/>
            <person name="Horton D.L."/>
            <person name="Alikhan N.F."/>
            <person name="Baker D."/>
            <person name="Gharbi K."/>
            <person name="Hall N."/>
            <person name="Watson M."/>
            <person name="Adriaenssens E.M."/>
            <person name="Foster-Nyarko E."/>
            <person name="Jarju S."/>
            <person name="Secka A."/>
            <person name="Antonio M."/>
            <person name="Oren A."/>
            <person name="Chaudhuri R.R."/>
            <person name="La Ragione R."/>
            <person name="Hildebrand F."/>
            <person name="Pallen M.J."/>
        </authorList>
    </citation>
    <scope>NUCLEOTIDE SEQUENCE</scope>
    <source>
        <strain evidence="3">ChiHjej8B7-25341</strain>
    </source>
</reference>
<dbReference type="SUPFAM" id="SSF53850">
    <property type="entry name" value="Periplasmic binding protein-like II"/>
    <property type="match status" value="1"/>
</dbReference>
<evidence type="ECO:0000256" key="2">
    <source>
        <dbReference type="SAM" id="SignalP"/>
    </source>
</evidence>
<proteinExistence type="predicted"/>
<keyword evidence="2" id="KW-0732">Signal</keyword>
<dbReference type="InterPro" id="IPR006059">
    <property type="entry name" value="SBP"/>
</dbReference>
<organism evidence="3 4">
    <name type="scientific">Candidatus Eisenbergiella stercorigallinarum</name>
    <dbReference type="NCBI Taxonomy" id="2838557"/>
    <lineage>
        <taxon>Bacteria</taxon>
        <taxon>Bacillati</taxon>
        <taxon>Bacillota</taxon>
        <taxon>Clostridia</taxon>
        <taxon>Lachnospirales</taxon>
        <taxon>Lachnospiraceae</taxon>
        <taxon>Eisenbergiella</taxon>
    </lineage>
</organism>
<dbReference type="InterPro" id="IPR050490">
    <property type="entry name" value="Bact_solute-bd_prot1"/>
</dbReference>
<evidence type="ECO:0000256" key="1">
    <source>
        <dbReference type="SAM" id="MobiDB-lite"/>
    </source>
</evidence>
<dbReference type="EMBL" id="DWUW01000034">
    <property type="protein sequence ID" value="HJD30549.1"/>
    <property type="molecule type" value="Genomic_DNA"/>
</dbReference>
<dbReference type="PANTHER" id="PTHR43649">
    <property type="entry name" value="ARABINOSE-BINDING PROTEIN-RELATED"/>
    <property type="match status" value="1"/>
</dbReference>
<dbReference type="Proteomes" id="UP000823851">
    <property type="component" value="Unassembled WGS sequence"/>
</dbReference>
<gene>
    <name evidence="3" type="ORF">H9912_01270</name>
</gene>
<dbReference type="PROSITE" id="PS51257">
    <property type="entry name" value="PROKAR_LIPOPROTEIN"/>
    <property type="match status" value="1"/>
</dbReference>
<name>A0A9D2QXP5_9FIRM</name>
<accession>A0A9D2QXP5</accession>
<dbReference type="PANTHER" id="PTHR43649:SF12">
    <property type="entry name" value="DIACETYLCHITOBIOSE BINDING PROTEIN DASA"/>
    <property type="match status" value="1"/>
</dbReference>
<evidence type="ECO:0000313" key="3">
    <source>
        <dbReference type="EMBL" id="HJD30549.1"/>
    </source>
</evidence>
<dbReference type="Gene3D" id="3.40.190.10">
    <property type="entry name" value="Periplasmic binding protein-like II"/>
    <property type="match status" value="2"/>
</dbReference>
<feature type="signal peptide" evidence="2">
    <location>
        <begin position="1"/>
        <end position="31"/>
    </location>
</feature>
<feature type="chain" id="PRO_5038340400" evidence="2">
    <location>
        <begin position="32"/>
        <end position="550"/>
    </location>
</feature>
<dbReference type="AlphaFoldDB" id="A0A9D2QXP5"/>
<dbReference type="Pfam" id="PF01547">
    <property type="entry name" value="SBP_bac_1"/>
    <property type="match status" value="1"/>
</dbReference>
<protein>
    <submittedName>
        <fullName evidence="3">Extracellular solute-binding protein</fullName>
    </submittedName>
</protein>
<sequence length="550" mass="60724">MRKKMLKTLVSFGLVSAMLLSACGSSTDTSADGTAPAETSQTTEEAAEASTAETAQETASETGSGEMVTLKFFNDETWWPYTVWEGRIPEKISEKTGVTFEVSTAADSTALNLMIASGDLGDLILTSDTAKIARLQTSDMCYTLDELAQMAGEESFDVHPVLRLVNTADDGNLYTIMAGYSPDYYMKEYPKAVYETTGLVVRDDIYEALGSPEINNLDDFEAVLAMVKEQYPDVVPFMYNYTHGNGIIKMLLGSDAAVGGFLDVDGHAKAFIEDPVLEDYYALMNDWYLKGYMTDENFAFTSDSDDSDYMASGRLFALAKYSDTANEMSITLSEAGCDYGLVQLVDIVKNQPGAKHLQTSAGWRGLFVPKSCSDPVAAYNFLKFMYSEEGQCLSLWGEEGVDWNWDEEHSYPILNYDWEAPNEADGMKFWGWTYHDGVRNTLPSYGEGGQTFEARAAATAISETNPVIGMLRMGADSEEQTIMNNLVELYNNMSAQIITASTPEESNALYQEMLSTAQSMGLEQLDEWADSQYVEKKAAYDEVKDIGAEY</sequence>
<feature type="compositionally biased region" description="Low complexity" evidence="1">
    <location>
        <begin position="37"/>
        <end position="62"/>
    </location>
</feature>
<feature type="region of interest" description="Disordered" evidence="1">
    <location>
        <begin position="27"/>
        <end position="63"/>
    </location>
</feature>
<evidence type="ECO:0000313" key="4">
    <source>
        <dbReference type="Proteomes" id="UP000823851"/>
    </source>
</evidence>
<comment type="caution">
    <text evidence="3">The sequence shown here is derived from an EMBL/GenBank/DDBJ whole genome shotgun (WGS) entry which is preliminary data.</text>
</comment>
<reference evidence="3" key="2">
    <citation type="submission" date="2021-04" db="EMBL/GenBank/DDBJ databases">
        <authorList>
            <person name="Gilroy R."/>
        </authorList>
    </citation>
    <scope>NUCLEOTIDE SEQUENCE</scope>
    <source>
        <strain evidence="3">ChiHjej8B7-25341</strain>
    </source>
</reference>